<reference evidence="5" key="1">
    <citation type="submission" date="2020-08" db="EMBL/GenBank/DDBJ databases">
        <title>Genome public.</title>
        <authorList>
            <person name="Liu C."/>
            <person name="Sun Q."/>
        </authorList>
    </citation>
    <scope>NUCLEOTIDE SEQUENCE</scope>
    <source>
        <strain evidence="5">NSJ-33</strain>
    </source>
</reference>
<evidence type="ECO:0000256" key="1">
    <source>
        <dbReference type="ARBA" id="ARBA00023015"/>
    </source>
</evidence>
<evidence type="ECO:0000256" key="3">
    <source>
        <dbReference type="ARBA" id="ARBA00023163"/>
    </source>
</evidence>
<dbReference type="Pfam" id="PF00392">
    <property type="entry name" value="GntR"/>
    <property type="match status" value="1"/>
</dbReference>
<dbReference type="PANTHER" id="PTHR38445">
    <property type="entry name" value="HTH-TYPE TRANSCRIPTIONAL REPRESSOR YTRA"/>
    <property type="match status" value="1"/>
</dbReference>
<evidence type="ECO:0000313" key="5">
    <source>
        <dbReference type="EMBL" id="MBC8560503.1"/>
    </source>
</evidence>
<protein>
    <submittedName>
        <fullName evidence="5">GntR family transcriptional regulator</fullName>
    </submittedName>
</protein>
<dbReference type="SUPFAM" id="SSF46785">
    <property type="entry name" value="Winged helix' DNA-binding domain"/>
    <property type="match status" value="1"/>
</dbReference>
<dbReference type="GO" id="GO:0003677">
    <property type="term" value="F:DNA binding"/>
    <property type="evidence" value="ECO:0007669"/>
    <property type="project" value="UniProtKB-KW"/>
</dbReference>
<dbReference type="PANTHER" id="PTHR38445:SF9">
    <property type="entry name" value="HTH-TYPE TRANSCRIPTIONAL REPRESSOR YTRA"/>
    <property type="match status" value="1"/>
</dbReference>
<proteinExistence type="predicted"/>
<evidence type="ECO:0000313" key="6">
    <source>
        <dbReference type="Proteomes" id="UP000610760"/>
    </source>
</evidence>
<dbReference type="InterPro" id="IPR000524">
    <property type="entry name" value="Tscrpt_reg_HTH_GntR"/>
</dbReference>
<keyword evidence="3" id="KW-0804">Transcription</keyword>
<evidence type="ECO:0000259" key="4">
    <source>
        <dbReference type="PROSITE" id="PS50949"/>
    </source>
</evidence>
<dbReference type="CDD" id="cd07377">
    <property type="entry name" value="WHTH_GntR"/>
    <property type="match status" value="1"/>
</dbReference>
<dbReference type="Gene3D" id="1.10.10.10">
    <property type="entry name" value="Winged helix-like DNA-binding domain superfamily/Winged helix DNA-binding domain"/>
    <property type="match status" value="1"/>
</dbReference>
<feature type="domain" description="HTH gntR-type" evidence="4">
    <location>
        <begin position="10"/>
        <end position="78"/>
    </location>
</feature>
<dbReference type="EMBL" id="JACRSV010000003">
    <property type="protein sequence ID" value="MBC8560503.1"/>
    <property type="molecule type" value="Genomic_DNA"/>
</dbReference>
<dbReference type="InterPro" id="IPR036390">
    <property type="entry name" value="WH_DNA-bd_sf"/>
</dbReference>
<gene>
    <name evidence="5" type="ORF">H8710_10555</name>
</gene>
<sequence length="127" mass="14114">MFQINLKSGEAIYLQLKEQVVKLACMGVLKPDEQLPSVRVLARELGINPNTVSKAYQELENDKIIYSVSGKGSFVTDDIFSVQSVKQEVLADFQRLAGKAKQFGIPQAELYQVIDDLYTEGRTGEAT</sequence>
<dbReference type="PROSITE" id="PS50949">
    <property type="entry name" value="HTH_GNTR"/>
    <property type="match status" value="1"/>
</dbReference>
<name>A0A926I3D4_9FIRM</name>
<dbReference type="Proteomes" id="UP000610760">
    <property type="component" value="Unassembled WGS sequence"/>
</dbReference>
<dbReference type="RefSeq" id="WP_249295490.1">
    <property type="nucleotide sequence ID" value="NZ_JACRSV010000003.1"/>
</dbReference>
<keyword evidence="2" id="KW-0238">DNA-binding</keyword>
<comment type="caution">
    <text evidence="5">The sequence shown here is derived from an EMBL/GenBank/DDBJ whole genome shotgun (WGS) entry which is preliminary data.</text>
</comment>
<organism evidence="5 6">
    <name type="scientific">Fumia xinanensis</name>
    <dbReference type="NCBI Taxonomy" id="2763659"/>
    <lineage>
        <taxon>Bacteria</taxon>
        <taxon>Bacillati</taxon>
        <taxon>Bacillota</taxon>
        <taxon>Clostridia</taxon>
        <taxon>Eubacteriales</taxon>
        <taxon>Oscillospiraceae</taxon>
        <taxon>Fumia</taxon>
    </lineage>
</organism>
<accession>A0A926I3D4</accession>
<dbReference type="SMART" id="SM00345">
    <property type="entry name" value="HTH_GNTR"/>
    <property type="match status" value="1"/>
</dbReference>
<keyword evidence="1" id="KW-0805">Transcription regulation</keyword>
<dbReference type="AlphaFoldDB" id="A0A926I3D4"/>
<evidence type="ECO:0000256" key="2">
    <source>
        <dbReference type="ARBA" id="ARBA00023125"/>
    </source>
</evidence>
<dbReference type="GO" id="GO:0003700">
    <property type="term" value="F:DNA-binding transcription factor activity"/>
    <property type="evidence" value="ECO:0007669"/>
    <property type="project" value="InterPro"/>
</dbReference>
<dbReference type="InterPro" id="IPR036388">
    <property type="entry name" value="WH-like_DNA-bd_sf"/>
</dbReference>
<keyword evidence="6" id="KW-1185">Reference proteome</keyword>